<gene>
    <name evidence="2" type="ORF">V1264_022557</name>
</gene>
<reference evidence="2 3" key="1">
    <citation type="submission" date="2024-02" db="EMBL/GenBank/DDBJ databases">
        <title>Chromosome-scale genome assembly of the rough periwinkle Littorina saxatilis.</title>
        <authorList>
            <person name="De Jode A."/>
            <person name="Faria R."/>
            <person name="Formenti G."/>
            <person name="Sims Y."/>
            <person name="Smith T.P."/>
            <person name="Tracey A."/>
            <person name="Wood J.M.D."/>
            <person name="Zagrodzka Z.B."/>
            <person name="Johannesson K."/>
            <person name="Butlin R.K."/>
            <person name="Leder E.H."/>
        </authorList>
    </citation>
    <scope>NUCLEOTIDE SEQUENCE [LARGE SCALE GENOMIC DNA]</scope>
    <source>
        <strain evidence="2">Snail1</strain>
        <tissue evidence="2">Muscle</tissue>
    </source>
</reference>
<accession>A0AAN9AKL7</accession>
<keyword evidence="1" id="KW-0732">Signal</keyword>
<dbReference type="Proteomes" id="UP001374579">
    <property type="component" value="Unassembled WGS sequence"/>
</dbReference>
<name>A0AAN9AKL7_9CAEN</name>
<comment type="caution">
    <text evidence="2">The sequence shown here is derived from an EMBL/GenBank/DDBJ whole genome shotgun (WGS) entry which is preliminary data.</text>
</comment>
<evidence type="ECO:0000313" key="3">
    <source>
        <dbReference type="Proteomes" id="UP001374579"/>
    </source>
</evidence>
<sequence>MAVRTVLSILRFIGGIFMLSIFTQVTGEQRCVCMVDQDGWFFNFDLLKFKLPLPCTYRMTRLRTSTGCDMTVNLVMSQGDVATKPAAMTYLVSDGSRMTSGAISTRGVGVSDPQGFDTIFYPPSAISMNGVEVFCYTDDLGFKSALFPSCAVSLHYQSNGYLGIYSRNTSDDFSYSRDFLCGNCDGGKDEMRMLGSDVLKQMKSWEDRTAAMLYYSSLHIVGGNDQCMRHVDTLRRCPANIAYKASQVCGCILSAYSHTGKCMRKRTTSRDRTSMYYACVQQYCVRGGSRAAGCSMVQQMLRRNACPLPGRFSC</sequence>
<feature type="signal peptide" evidence="1">
    <location>
        <begin position="1"/>
        <end position="27"/>
    </location>
</feature>
<keyword evidence="3" id="KW-1185">Reference proteome</keyword>
<dbReference type="AlphaFoldDB" id="A0AAN9AKL7"/>
<evidence type="ECO:0000313" key="2">
    <source>
        <dbReference type="EMBL" id="KAK7088658.1"/>
    </source>
</evidence>
<evidence type="ECO:0000256" key="1">
    <source>
        <dbReference type="SAM" id="SignalP"/>
    </source>
</evidence>
<feature type="chain" id="PRO_5042964490" evidence="1">
    <location>
        <begin position="28"/>
        <end position="314"/>
    </location>
</feature>
<organism evidence="2 3">
    <name type="scientific">Littorina saxatilis</name>
    <dbReference type="NCBI Taxonomy" id="31220"/>
    <lineage>
        <taxon>Eukaryota</taxon>
        <taxon>Metazoa</taxon>
        <taxon>Spiralia</taxon>
        <taxon>Lophotrochozoa</taxon>
        <taxon>Mollusca</taxon>
        <taxon>Gastropoda</taxon>
        <taxon>Caenogastropoda</taxon>
        <taxon>Littorinimorpha</taxon>
        <taxon>Littorinoidea</taxon>
        <taxon>Littorinidae</taxon>
        <taxon>Littorina</taxon>
    </lineage>
</organism>
<dbReference type="EMBL" id="JBAMIC010004070">
    <property type="protein sequence ID" value="KAK7088658.1"/>
    <property type="molecule type" value="Genomic_DNA"/>
</dbReference>
<protein>
    <submittedName>
        <fullName evidence="2">Uncharacterized protein</fullName>
    </submittedName>
</protein>
<proteinExistence type="predicted"/>